<dbReference type="AlphaFoldDB" id="A0A2U3ID87"/>
<evidence type="ECO:0000313" key="3">
    <source>
        <dbReference type="Proteomes" id="UP000238169"/>
    </source>
</evidence>
<dbReference type="GO" id="GO:0003700">
    <property type="term" value="F:DNA-binding transcription factor activity"/>
    <property type="evidence" value="ECO:0007669"/>
    <property type="project" value="InterPro"/>
</dbReference>
<gene>
    <name evidence="2" type="ORF">NOV72_05385</name>
</gene>
<dbReference type="InterPro" id="IPR036390">
    <property type="entry name" value="WH_DNA-bd_sf"/>
</dbReference>
<dbReference type="PANTHER" id="PTHR33164:SF43">
    <property type="entry name" value="HTH-TYPE TRANSCRIPTIONAL REPRESSOR YETL"/>
    <property type="match status" value="1"/>
</dbReference>
<sequence>MKTVPEDVLDLLHTVMHEYRSLQYRFLRDGPFEITHMDGRVLGFFAANPGATQKELAKHSGRDQAQLARLIKRLREEGLLSANADASDRRNVRLSLTERGQEIESALRQQAKRLSKKAVSGLSADELQQLGALLSTVRDNLAAEE</sequence>
<keyword evidence="3" id="KW-1185">Reference proteome</keyword>
<organism evidence="2 3">
    <name type="scientific">Caballeronia novacaledonica</name>
    <dbReference type="NCBI Taxonomy" id="1544861"/>
    <lineage>
        <taxon>Bacteria</taxon>
        <taxon>Pseudomonadati</taxon>
        <taxon>Pseudomonadota</taxon>
        <taxon>Betaproteobacteria</taxon>
        <taxon>Burkholderiales</taxon>
        <taxon>Burkholderiaceae</taxon>
        <taxon>Caballeronia</taxon>
    </lineage>
</organism>
<dbReference type="InterPro" id="IPR036388">
    <property type="entry name" value="WH-like_DNA-bd_sf"/>
</dbReference>
<protein>
    <submittedName>
        <fullName evidence="2">MarR family transcriptional regulator</fullName>
    </submittedName>
</protein>
<dbReference type="Proteomes" id="UP000238169">
    <property type="component" value="Unassembled WGS sequence"/>
</dbReference>
<feature type="domain" description="HTH marR-type" evidence="1">
    <location>
        <begin position="5"/>
        <end position="139"/>
    </location>
</feature>
<proteinExistence type="predicted"/>
<name>A0A2U3ID87_9BURK</name>
<accession>A0A2U3ID87</accession>
<dbReference type="GO" id="GO:0006950">
    <property type="term" value="P:response to stress"/>
    <property type="evidence" value="ECO:0007669"/>
    <property type="project" value="TreeGrafter"/>
</dbReference>
<dbReference type="SUPFAM" id="SSF46785">
    <property type="entry name" value="Winged helix' DNA-binding domain"/>
    <property type="match status" value="1"/>
</dbReference>
<dbReference type="EMBL" id="OGTP01000027">
    <property type="protein sequence ID" value="SPB18186.1"/>
    <property type="molecule type" value="Genomic_DNA"/>
</dbReference>
<dbReference type="InterPro" id="IPR000835">
    <property type="entry name" value="HTH_MarR-typ"/>
</dbReference>
<dbReference type="RefSeq" id="WP_106857640.1">
    <property type="nucleotide sequence ID" value="NZ_OGTP01000027.1"/>
</dbReference>
<dbReference type="SMART" id="SM00347">
    <property type="entry name" value="HTH_MARR"/>
    <property type="match status" value="1"/>
</dbReference>
<dbReference type="PANTHER" id="PTHR33164">
    <property type="entry name" value="TRANSCRIPTIONAL REGULATOR, MARR FAMILY"/>
    <property type="match status" value="1"/>
</dbReference>
<evidence type="ECO:0000313" key="2">
    <source>
        <dbReference type="EMBL" id="SPB18186.1"/>
    </source>
</evidence>
<dbReference type="Gene3D" id="1.10.10.10">
    <property type="entry name" value="Winged helix-like DNA-binding domain superfamily/Winged helix DNA-binding domain"/>
    <property type="match status" value="1"/>
</dbReference>
<dbReference type="Pfam" id="PF12802">
    <property type="entry name" value="MarR_2"/>
    <property type="match status" value="1"/>
</dbReference>
<dbReference type="PRINTS" id="PR00598">
    <property type="entry name" value="HTHMARR"/>
</dbReference>
<dbReference type="InterPro" id="IPR039422">
    <property type="entry name" value="MarR/SlyA-like"/>
</dbReference>
<dbReference type="OrthoDB" id="188700at2"/>
<dbReference type="PROSITE" id="PS50995">
    <property type="entry name" value="HTH_MARR_2"/>
    <property type="match status" value="1"/>
</dbReference>
<evidence type="ECO:0000259" key="1">
    <source>
        <dbReference type="PROSITE" id="PS50995"/>
    </source>
</evidence>
<reference evidence="3" key="1">
    <citation type="submission" date="2018-01" db="EMBL/GenBank/DDBJ databases">
        <authorList>
            <person name="Peeters C."/>
        </authorList>
    </citation>
    <scope>NUCLEOTIDE SEQUENCE [LARGE SCALE GENOMIC DNA]</scope>
</reference>